<dbReference type="Gramene" id="GBG67788">
    <property type="protein sequence ID" value="GBG67788"/>
    <property type="gene ID" value="CBR_g913"/>
</dbReference>
<accession>A0A388KCK2</accession>
<name>A0A388KCK2_CHABU</name>
<evidence type="ECO:0000259" key="3">
    <source>
        <dbReference type="PROSITE" id="PS50102"/>
    </source>
</evidence>
<keyword evidence="1" id="KW-0694">RNA-binding</keyword>
<proteinExistence type="predicted"/>
<gene>
    <name evidence="4" type="ORF">CBR_g913</name>
</gene>
<feature type="domain" description="RRM" evidence="3">
    <location>
        <begin position="895"/>
        <end position="966"/>
    </location>
</feature>
<dbReference type="SUPFAM" id="SSF54928">
    <property type="entry name" value="RNA-binding domain, RBD"/>
    <property type="match status" value="1"/>
</dbReference>
<evidence type="ECO:0000256" key="2">
    <source>
        <dbReference type="SAM" id="MobiDB-lite"/>
    </source>
</evidence>
<feature type="compositionally biased region" description="Acidic residues" evidence="2">
    <location>
        <begin position="333"/>
        <end position="346"/>
    </location>
</feature>
<dbReference type="EMBL" id="BFEA01000092">
    <property type="protein sequence ID" value="GBG67788.1"/>
    <property type="molecule type" value="Genomic_DNA"/>
</dbReference>
<dbReference type="Proteomes" id="UP000265515">
    <property type="component" value="Unassembled WGS sequence"/>
</dbReference>
<feature type="compositionally biased region" description="Low complexity" evidence="2">
    <location>
        <begin position="229"/>
        <end position="240"/>
    </location>
</feature>
<evidence type="ECO:0000256" key="1">
    <source>
        <dbReference type="PROSITE-ProRule" id="PRU00176"/>
    </source>
</evidence>
<feature type="compositionally biased region" description="Basic and acidic residues" evidence="2">
    <location>
        <begin position="299"/>
        <end position="325"/>
    </location>
</feature>
<organism evidence="4 5">
    <name type="scientific">Chara braunii</name>
    <name type="common">Braun's stonewort</name>
    <dbReference type="NCBI Taxonomy" id="69332"/>
    <lineage>
        <taxon>Eukaryota</taxon>
        <taxon>Viridiplantae</taxon>
        <taxon>Streptophyta</taxon>
        <taxon>Charophyceae</taxon>
        <taxon>Charales</taxon>
        <taxon>Characeae</taxon>
        <taxon>Chara</taxon>
    </lineage>
</organism>
<feature type="compositionally biased region" description="Acidic residues" evidence="2">
    <location>
        <begin position="139"/>
        <end position="149"/>
    </location>
</feature>
<evidence type="ECO:0000313" key="4">
    <source>
        <dbReference type="EMBL" id="GBG67788.1"/>
    </source>
</evidence>
<dbReference type="GO" id="GO:0003723">
    <property type="term" value="F:RNA binding"/>
    <property type="evidence" value="ECO:0007669"/>
    <property type="project" value="UniProtKB-UniRule"/>
</dbReference>
<dbReference type="InterPro" id="IPR000504">
    <property type="entry name" value="RRM_dom"/>
</dbReference>
<evidence type="ECO:0000313" key="5">
    <source>
        <dbReference type="Proteomes" id="UP000265515"/>
    </source>
</evidence>
<dbReference type="InterPro" id="IPR012677">
    <property type="entry name" value="Nucleotide-bd_a/b_plait_sf"/>
</dbReference>
<feature type="compositionally biased region" description="Basic and acidic residues" evidence="2">
    <location>
        <begin position="857"/>
        <end position="874"/>
    </location>
</feature>
<dbReference type="SMART" id="SM00360">
    <property type="entry name" value="RRM"/>
    <property type="match status" value="1"/>
</dbReference>
<feature type="compositionally biased region" description="Polar residues" evidence="2">
    <location>
        <begin position="634"/>
        <end position="646"/>
    </location>
</feature>
<dbReference type="AlphaFoldDB" id="A0A388KCK2"/>
<dbReference type="OrthoDB" id="2017452at2759"/>
<sequence>MAGEGGLEDYDAEEGREELVDFECSDFEFDNEEEDAEIGTGEEEVMTGKAGSSSDKGGGAGTQEAAVSASTTVAVAATPAAIAVPDDEEEGGEKGVVGDLSGLSPHRRVRPPPEDDDDDSRPSSPGWRRARGSSRARDGDDDDDDDADKDEGIGVYVAAGGSVTCPKGDEVTTAAPDSQQNGDSALDVPIAEQSASAEGDRRRAHDDVVNVVVIKVNDDDDRGAHHAVGSTSPGSSGSSGLAWEKHSSEEEDDDVANTMQLESLGGPREEASLAEASNVDGQEGKPVDEAQITEGTEETNVKGVEREDGGATNEDKLVEYNKRGNDGNANNIDDGDDDDEDEDDEESGRRGRKRRKERFAAERKIEAEDLEREDQYSLAARMKRLKGTKWDGSLEAANLALAAGAAGMMVNPGELHGRGAMGRGIMGPGRPPAPLGAIGRGGPLQGFMPVPGPGGHPLRPFDPGFASAQFEMQELMAQQRLMGGGPKPADLAALQAGRGGGRGLGGPGPPFVGMPSALGPVPGGPRPGGFEMYAAGPGMPPRGVPGAFSRPGLVAEQMLGMGPGSFAFLGPGAGPFPMCMSPRGIGMRPGAPFPGMLDGPWMGGMATGGPPGKGGPAMPVGMGWEENVAGGAGSSPTNPPKGSNRTFPEGTNIGNAAMMGVLDPSLQNRTDMQRRADIERHGGGVAQRRNEVGRIENRRGPEMHDMARGELGRVVEMGRMDVGNRFDMARAGIGRGTFEMRNDVGRGDVGRSDYGRVDLRKGELMRGDIGRVAEPPRGDYVGRGELQRLGMGVSDAGRVDMGRLDMRMMDVERAELARMQSGRGGEYGRSEMMRMAEMGSVGGERKGGGGGSSRAPTRQERGSENGKGGHDGGRNRHLATGSNLIQLGGPVTKSRTLVVSNIGKDLKGSSIAKTFATSGDVTSVNRLPNGNLLVSYSSVAEAVAAKRHFHRSVLGGSEITVEYAVGNPV</sequence>
<protein>
    <recommendedName>
        <fullName evidence="3">RRM domain-containing protein</fullName>
    </recommendedName>
</protein>
<feature type="region of interest" description="Disordered" evidence="2">
    <location>
        <begin position="27"/>
        <end position="359"/>
    </location>
</feature>
<feature type="compositionally biased region" description="Basic and acidic residues" evidence="2">
    <location>
        <begin position="198"/>
        <end position="208"/>
    </location>
</feature>
<comment type="caution">
    <text evidence="4">The sequence shown here is derived from an EMBL/GenBank/DDBJ whole genome shotgun (WGS) entry which is preliminary data.</text>
</comment>
<dbReference type="PROSITE" id="PS50102">
    <property type="entry name" value="RRM"/>
    <property type="match status" value="1"/>
</dbReference>
<dbReference type="Gene3D" id="3.30.70.330">
    <property type="match status" value="1"/>
</dbReference>
<feature type="compositionally biased region" description="Acidic residues" evidence="2">
    <location>
        <begin position="27"/>
        <end position="45"/>
    </location>
</feature>
<dbReference type="InterPro" id="IPR035979">
    <property type="entry name" value="RBD_domain_sf"/>
</dbReference>
<keyword evidence="5" id="KW-1185">Reference proteome</keyword>
<feature type="region of interest" description="Disordered" evidence="2">
    <location>
        <begin position="840"/>
        <end position="879"/>
    </location>
</feature>
<feature type="compositionally biased region" description="Low complexity" evidence="2">
    <location>
        <begin position="65"/>
        <end position="84"/>
    </location>
</feature>
<feature type="region of interest" description="Disordered" evidence="2">
    <location>
        <begin position="624"/>
        <end position="646"/>
    </location>
</feature>
<reference evidence="4 5" key="1">
    <citation type="journal article" date="2018" name="Cell">
        <title>The Chara Genome: Secondary Complexity and Implications for Plant Terrestrialization.</title>
        <authorList>
            <person name="Nishiyama T."/>
            <person name="Sakayama H."/>
            <person name="Vries J.D."/>
            <person name="Buschmann H."/>
            <person name="Saint-Marcoux D."/>
            <person name="Ullrich K.K."/>
            <person name="Haas F.B."/>
            <person name="Vanderstraeten L."/>
            <person name="Becker D."/>
            <person name="Lang D."/>
            <person name="Vosolsobe S."/>
            <person name="Rombauts S."/>
            <person name="Wilhelmsson P.K.I."/>
            <person name="Janitza P."/>
            <person name="Kern R."/>
            <person name="Heyl A."/>
            <person name="Rumpler F."/>
            <person name="Villalobos L.I.A.C."/>
            <person name="Clay J.M."/>
            <person name="Skokan R."/>
            <person name="Toyoda A."/>
            <person name="Suzuki Y."/>
            <person name="Kagoshima H."/>
            <person name="Schijlen E."/>
            <person name="Tajeshwar N."/>
            <person name="Catarino B."/>
            <person name="Hetherington A.J."/>
            <person name="Saltykova A."/>
            <person name="Bonnot C."/>
            <person name="Breuninger H."/>
            <person name="Symeonidi A."/>
            <person name="Radhakrishnan G.V."/>
            <person name="Van Nieuwerburgh F."/>
            <person name="Deforce D."/>
            <person name="Chang C."/>
            <person name="Karol K.G."/>
            <person name="Hedrich R."/>
            <person name="Ulvskov P."/>
            <person name="Glockner G."/>
            <person name="Delwiche C.F."/>
            <person name="Petrasek J."/>
            <person name="Van de Peer Y."/>
            <person name="Friml J."/>
            <person name="Beilby M."/>
            <person name="Dolan L."/>
            <person name="Kohara Y."/>
            <person name="Sugano S."/>
            <person name="Fujiyama A."/>
            <person name="Delaux P.-M."/>
            <person name="Quint M."/>
            <person name="TheiBen G."/>
            <person name="Hagemann M."/>
            <person name="Harholt J."/>
            <person name="Dunand C."/>
            <person name="Zachgo S."/>
            <person name="Langdale J."/>
            <person name="Maumus F."/>
            <person name="Straeten D.V.D."/>
            <person name="Gould S.B."/>
            <person name="Rensing S.A."/>
        </authorList>
    </citation>
    <scope>NUCLEOTIDE SEQUENCE [LARGE SCALE GENOMIC DNA]</scope>
    <source>
        <strain evidence="4 5">S276</strain>
    </source>
</reference>